<dbReference type="PATRIC" id="fig|1384056.3.peg.2326"/>
<protein>
    <submittedName>
        <fullName evidence="3">Succinyl-CoA:3-ketoacid-CoA transferase</fullName>
    </submittedName>
</protein>
<accession>A0A091AS38</accession>
<dbReference type="SUPFAM" id="SSF100950">
    <property type="entry name" value="NagB/RpiA/CoA transferase-like"/>
    <property type="match status" value="1"/>
</dbReference>
<dbReference type="SMART" id="SM00882">
    <property type="entry name" value="CoA_trans"/>
    <property type="match status" value="1"/>
</dbReference>
<dbReference type="GO" id="GO:0008410">
    <property type="term" value="F:CoA-transferase activity"/>
    <property type="evidence" value="ECO:0007669"/>
    <property type="project" value="InterPro"/>
</dbReference>
<organism evidence="3 4">
    <name type="scientific">Arenimonas metalli CF5-1</name>
    <dbReference type="NCBI Taxonomy" id="1384056"/>
    <lineage>
        <taxon>Bacteria</taxon>
        <taxon>Pseudomonadati</taxon>
        <taxon>Pseudomonadota</taxon>
        <taxon>Gammaproteobacteria</taxon>
        <taxon>Lysobacterales</taxon>
        <taxon>Lysobacteraceae</taxon>
        <taxon>Arenimonas</taxon>
    </lineage>
</organism>
<dbReference type="PROSITE" id="PS01273">
    <property type="entry name" value="COA_TRANSF_1"/>
    <property type="match status" value="1"/>
</dbReference>
<dbReference type="Pfam" id="PF01144">
    <property type="entry name" value="CoA_trans"/>
    <property type="match status" value="1"/>
</dbReference>
<reference evidence="3 4" key="1">
    <citation type="submission" date="2013-09" db="EMBL/GenBank/DDBJ databases">
        <title>Genome sequencing of Arenimonas metalli.</title>
        <authorList>
            <person name="Chen F."/>
            <person name="Wang G."/>
        </authorList>
    </citation>
    <scope>NUCLEOTIDE SEQUENCE [LARGE SCALE GENOMIC DNA]</scope>
    <source>
        <strain evidence="3 4">CF5-1</strain>
    </source>
</reference>
<proteinExistence type="inferred from homology"/>
<sequence length="247" mass="26096">MTSPSPQAAGARRSGKLYPDAAAALAGLVANGQTLAVGGFGLCGIPEALIAALRDSGVSGLTAISNNAGVDGFGLGQLLATRQISRMISSYVGENKEFERQYLAGELQLEFNPQGTLAERLRAGGAGIAAFFTRTGYGTIVAEGKETRQFDDGHWYVLETALKADVSLVKAWKADTAGNLVFRKTARNFNPACAMAGKVCVAEVEELVDVGSLDPDQVHLPGIYVDRIVVNPTPEKRIEQRTVRGAK</sequence>
<dbReference type="Proteomes" id="UP000029393">
    <property type="component" value="Unassembled WGS sequence"/>
</dbReference>
<keyword evidence="4" id="KW-1185">Reference proteome</keyword>
<dbReference type="InterPro" id="IPR004163">
    <property type="entry name" value="CoA_transf_BS"/>
</dbReference>
<evidence type="ECO:0000313" key="3">
    <source>
        <dbReference type="EMBL" id="KFN41942.1"/>
    </source>
</evidence>
<dbReference type="OrthoDB" id="9777193at2"/>
<evidence type="ECO:0000256" key="2">
    <source>
        <dbReference type="ARBA" id="ARBA00022679"/>
    </source>
</evidence>
<dbReference type="Gene3D" id="3.40.1080.10">
    <property type="entry name" value="Glutaconate Coenzyme A-transferase"/>
    <property type="match status" value="1"/>
</dbReference>
<comment type="similarity">
    <text evidence="1">Belongs to the 3-oxoacid CoA-transferase subunit A family.</text>
</comment>
<evidence type="ECO:0000256" key="1">
    <source>
        <dbReference type="ARBA" id="ARBA00005612"/>
    </source>
</evidence>
<dbReference type="InterPro" id="IPR037171">
    <property type="entry name" value="NagB/RpiA_transferase-like"/>
</dbReference>
<dbReference type="InterPro" id="IPR004165">
    <property type="entry name" value="CoA_trans_fam_I"/>
</dbReference>
<dbReference type="PANTHER" id="PTHR13707">
    <property type="entry name" value="KETOACID-COENZYME A TRANSFERASE"/>
    <property type="match status" value="1"/>
</dbReference>
<comment type="caution">
    <text evidence="3">The sequence shown here is derived from an EMBL/GenBank/DDBJ whole genome shotgun (WGS) entry which is preliminary data.</text>
</comment>
<dbReference type="PANTHER" id="PTHR13707:SF60">
    <property type="entry name" value="ACETATE COA-TRANSFERASE SUBUNIT ALPHA"/>
    <property type="match status" value="1"/>
</dbReference>
<dbReference type="AlphaFoldDB" id="A0A091AS38"/>
<dbReference type="EMBL" id="AVCK01000055">
    <property type="protein sequence ID" value="KFN41942.1"/>
    <property type="molecule type" value="Genomic_DNA"/>
</dbReference>
<dbReference type="STRING" id="1384056.N787_04035"/>
<dbReference type="RefSeq" id="WP_034214477.1">
    <property type="nucleotide sequence ID" value="NZ_AVCK01000055.1"/>
</dbReference>
<keyword evidence="2 3" id="KW-0808">Transferase</keyword>
<dbReference type="eggNOG" id="COG1788">
    <property type="taxonomic scope" value="Bacteria"/>
</dbReference>
<name>A0A091AS38_9GAMM</name>
<dbReference type="NCBIfam" id="TIGR02429">
    <property type="entry name" value="pcaI_scoA_fam"/>
    <property type="match status" value="1"/>
</dbReference>
<dbReference type="InterPro" id="IPR012792">
    <property type="entry name" value="3-oxoacid_CoA-transf_A"/>
</dbReference>
<evidence type="ECO:0000313" key="4">
    <source>
        <dbReference type="Proteomes" id="UP000029393"/>
    </source>
</evidence>
<gene>
    <name evidence="3" type="ORF">N787_04035</name>
</gene>